<evidence type="ECO:0000256" key="9">
    <source>
        <dbReference type="ARBA" id="ARBA00031501"/>
    </source>
</evidence>
<dbReference type="Gene3D" id="3.20.20.80">
    <property type="entry name" value="Glycosidases"/>
    <property type="match status" value="1"/>
</dbReference>
<keyword evidence="5 10" id="KW-0328">Glycosyltransferase</keyword>
<evidence type="ECO:0000256" key="6">
    <source>
        <dbReference type="ARBA" id="ARBA00022679"/>
    </source>
</evidence>
<evidence type="ECO:0000256" key="8">
    <source>
        <dbReference type="ARBA" id="ARBA00031423"/>
    </source>
</evidence>
<evidence type="ECO:0000256" key="5">
    <source>
        <dbReference type="ARBA" id="ARBA00022676"/>
    </source>
</evidence>
<dbReference type="AlphaFoldDB" id="A0A1I0IB39"/>
<keyword evidence="6 10" id="KW-0808">Transferase</keyword>
<dbReference type="Pfam" id="PF02446">
    <property type="entry name" value="Glyco_hydro_77"/>
    <property type="match status" value="1"/>
</dbReference>
<dbReference type="SUPFAM" id="SSF51445">
    <property type="entry name" value="(Trans)glycosidases"/>
    <property type="match status" value="1"/>
</dbReference>
<dbReference type="OrthoDB" id="9811841at2"/>
<organism evidence="11 12">
    <name type="scientific">[Clostridium] aminophilum</name>
    <dbReference type="NCBI Taxonomy" id="1526"/>
    <lineage>
        <taxon>Bacteria</taxon>
        <taxon>Bacillati</taxon>
        <taxon>Bacillota</taxon>
        <taxon>Clostridia</taxon>
        <taxon>Lachnospirales</taxon>
        <taxon>Lachnospiraceae</taxon>
    </lineage>
</organism>
<evidence type="ECO:0000256" key="3">
    <source>
        <dbReference type="ARBA" id="ARBA00012560"/>
    </source>
</evidence>
<dbReference type="GO" id="GO:0005975">
    <property type="term" value="P:carbohydrate metabolic process"/>
    <property type="evidence" value="ECO:0007669"/>
    <property type="project" value="InterPro"/>
</dbReference>
<evidence type="ECO:0000256" key="7">
    <source>
        <dbReference type="ARBA" id="ARBA00023277"/>
    </source>
</evidence>
<evidence type="ECO:0000313" key="11">
    <source>
        <dbReference type="EMBL" id="SET93960.1"/>
    </source>
</evidence>
<dbReference type="EC" id="2.4.1.25" evidence="3 10"/>
<dbReference type="Proteomes" id="UP000199820">
    <property type="component" value="Unassembled WGS sequence"/>
</dbReference>
<dbReference type="PANTHER" id="PTHR32438">
    <property type="entry name" value="4-ALPHA-GLUCANOTRANSFERASE DPE1, CHLOROPLASTIC/AMYLOPLASTIC"/>
    <property type="match status" value="1"/>
</dbReference>
<dbReference type="InterPro" id="IPR003385">
    <property type="entry name" value="Glyco_hydro_77"/>
</dbReference>
<evidence type="ECO:0000256" key="10">
    <source>
        <dbReference type="RuleBase" id="RU361207"/>
    </source>
</evidence>
<evidence type="ECO:0000256" key="4">
    <source>
        <dbReference type="ARBA" id="ARBA00020295"/>
    </source>
</evidence>
<sequence length="525" mass="59756">MTAADLGKECLTESPAVSPAEPLDRGAGILMPVSSLPSPYGIGTMGQAALDFIDRLSAAGQRYWQVLPLGPTGYGDSPYQAFSAFAGNPYFIDPDLLVRDGLLTEEEIRSFAWGDDPSKVDYGKIYDGRFALFRKAYERWKAVRTAENAAEYEQFQKAQEFWLDDYALYMACKKDSGDLPWTEWEDGLRLRDPEAMDRFRAEHESDIEYWKFLQFVFFGQWKNVRTYAGSRGIRLIGDMPLYVALDSADCWSRSRYFQTDRQTRLPREVAGVPPDAFSEDGQLWGNPLYDWDEMERDGFRWWKERIRANAELYDAVRIDHFIGTVRYYAIPVGETTAKNGTYRKGPGAALFTALLKELEGTGTKIIAEDLGVFVPEVEALLRQFGFPGMKVLEFAFGGDRKNPHLPMNYTENCICYGGTHDNETMAGYFLSGQRPWWEMQYVKDYLGVTDENRLMDMLFRAGYGSVASVVIFQMQDVLGLDNRARMNTPGTFGDNWCWRMLPGAFTDERVGYLAGLADIYGRKPQ</sequence>
<dbReference type="STRING" id="1526.SAMN02910262_00973"/>
<accession>A0A1I0IB39</accession>
<dbReference type="GO" id="GO:0004134">
    <property type="term" value="F:4-alpha-glucanotransferase activity"/>
    <property type="evidence" value="ECO:0007669"/>
    <property type="project" value="UniProtKB-EC"/>
</dbReference>
<comment type="catalytic activity">
    <reaction evidence="1 10">
        <text>Transfers a segment of a (1-&gt;4)-alpha-D-glucan to a new position in an acceptor, which may be glucose or a (1-&gt;4)-alpha-D-glucan.</text>
        <dbReference type="EC" id="2.4.1.25"/>
    </reaction>
</comment>
<dbReference type="PANTHER" id="PTHR32438:SF5">
    <property type="entry name" value="4-ALPHA-GLUCANOTRANSFERASE DPE1, CHLOROPLASTIC_AMYLOPLASTIC"/>
    <property type="match status" value="1"/>
</dbReference>
<dbReference type="EMBL" id="FOIL01000075">
    <property type="protein sequence ID" value="SET93960.1"/>
    <property type="molecule type" value="Genomic_DNA"/>
</dbReference>
<proteinExistence type="inferred from homology"/>
<evidence type="ECO:0000256" key="2">
    <source>
        <dbReference type="ARBA" id="ARBA00005684"/>
    </source>
</evidence>
<name>A0A1I0IB39_9FIRM</name>
<gene>
    <name evidence="11" type="ORF">SAMN04487771_10759</name>
</gene>
<dbReference type="RefSeq" id="WP_074650592.1">
    <property type="nucleotide sequence ID" value="NZ_FOIL01000075.1"/>
</dbReference>
<reference evidence="11 12" key="1">
    <citation type="submission" date="2016-10" db="EMBL/GenBank/DDBJ databases">
        <authorList>
            <person name="de Groot N.N."/>
        </authorList>
    </citation>
    <scope>NUCLEOTIDE SEQUENCE [LARGE SCALE GENOMIC DNA]</scope>
    <source>
        <strain evidence="11 12">KH1P1</strain>
    </source>
</reference>
<keyword evidence="12" id="KW-1185">Reference proteome</keyword>
<evidence type="ECO:0000256" key="1">
    <source>
        <dbReference type="ARBA" id="ARBA00000439"/>
    </source>
</evidence>
<evidence type="ECO:0000313" key="12">
    <source>
        <dbReference type="Proteomes" id="UP000199820"/>
    </source>
</evidence>
<protein>
    <recommendedName>
        <fullName evidence="4 10">4-alpha-glucanotransferase</fullName>
        <ecNumber evidence="3 10">2.4.1.25</ecNumber>
    </recommendedName>
    <alternativeName>
        <fullName evidence="8 10">Amylomaltase</fullName>
    </alternativeName>
    <alternativeName>
        <fullName evidence="9 10">Disproportionating enzyme</fullName>
    </alternativeName>
</protein>
<dbReference type="NCBIfam" id="TIGR00217">
    <property type="entry name" value="malQ"/>
    <property type="match status" value="1"/>
</dbReference>
<dbReference type="eggNOG" id="COG1640">
    <property type="taxonomic scope" value="Bacteria"/>
</dbReference>
<comment type="similarity">
    <text evidence="2 10">Belongs to the disproportionating enzyme family.</text>
</comment>
<dbReference type="InterPro" id="IPR017853">
    <property type="entry name" value="GH"/>
</dbReference>
<keyword evidence="7 10" id="KW-0119">Carbohydrate metabolism</keyword>
<dbReference type="NCBIfam" id="NF011080">
    <property type="entry name" value="PRK14508.1-3"/>
    <property type="match status" value="1"/>
</dbReference>